<dbReference type="PANTHER" id="PTHR21392:SF0">
    <property type="entry name" value="TRNA-URIDINE AMINOCARBOXYPROPYLTRANSFERASE 2"/>
    <property type="match status" value="1"/>
</dbReference>
<evidence type="ECO:0000256" key="3">
    <source>
        <dbReference type="ARBA" id="ARBA00022691"/>
    </source>
</evidence>
<evidence type="ECO:0000256" key="1">
    <source>
        <dbReference type="ARBA" id="ARBA00012386"/>
    </source>
</evidence>
<dbReference type="InterPro" id="IPR039262">
    <property type="entry name" value="DTWD2/TAPT"/>
</dbReference>
<keyword evidence="2" id="KW-0808">Transferase</keyword>
<comment type="similarity">
    <text evidence="5">Belongs to the TDD superfamily. DTWD2 family.</text>
</comment>
<name>G7K8G0_MEDTR</name>
<reference evidence="9 11" key="1">
    <citation type="journal article" date="2011" name="Nature">
        <title>The Medicago genome provides insight into the evolution of rhizobial symbioses.</title>
        <authorList>
            <person name="Young N.D."/>
            <person name="Debelle F."/>
            <person name="Oldroyd G.E."/>
            <person name="Geurts R."/>
            <person name="Cannon S.B."/>
            <person name="Udvardi M.K."/>
            <person name="Benedito V.A."/>
            <person name="Mayer K.F."/>
            <person name="Gouzy J."/>
            <person name="Schoof H."/>
            <person name="Van de Peer Y."/>
            <person name="Proost S."/>
            <person name="Cook D.R."/>
            <person name="Meyers B.C."/>
            <person name="Spannagl M."/>
            <person name="Cheung F."/>
            <person name="De Mita S."/>
            <person name="Krishnakumar V."/>
            <person name="Gundlach H."/>
            <person name="Zhou S."/>
            <person name="Mudge J."/>
            <person name="Bharti A.K."/>
            <person name="Murray J.D."/>
            <person name="Naoumkina M.A."/>
            <person name="Rosen B."/>
            <person name="Silverstein K.A."/>
            <person name="Tang H."/>
            <person name="Rombauts S."/>
            <person name="Zhao P.X."/>
            <person name="Zhou P."/>
            <person name="Barbe V."/>
            <person name="Bardou P."/>
            <person name="Bechner M."/>
            <person name="Bellec A."/>
            <person name="Berger A."/>
            <person name="Berges H."/>
            <person name="Bidwell S."/>
            <person name="Bisseling T."/>
            <person name="Choisne N."/>
            <person name="Couloux A."/>
            <person name="Denny R."/>
            <person name="Deshpande S."/>
            <person name="Dai X."/>
            <person name="Doyle J.J."/>
            <person name="Dudez A.M."/>
            <person name="Farmer A.D."/>
            <person name="Fouteau S."/>
            <person name="Franken C."/>
            <person name="Gibelin C."/>
            <person name="Gish J."/>
            <person name="Goldstein S."/>
            <person name="Gonzalez A.J."/>
            <person name="Green P.J."/>
            <person name="Hallab A."/>
            <person name="Hartog M."/>
            <person name="Hua A."/>
            <person name="Humphray S.J."/>
            <person name="Jeong D.H."/>
            <person name="Jing Y."/>
            <person name="Jocker A."/>
            <person name="Kenton S.M."/>
            <person name="Kim D.J."/>
            <person name="Klee K."/>
            <person name="Lai H."/>
            <person name="Lang C."/>
            <person name="Lin S."/>
            <person name="Macmil S.L."/>
            <person name="Magdelenat G."/>
            <person name="Matthews L."/>
            <person name="McCorrison J."/>
            <person name="Monaghan E.L."/>
            <person name="Mun J.H."/>
            <person name="Najar F.Z."/>
            <person name="Nicholson C."/>
            <person name="Noirot C."/>
            <person name="O'Bleness M."/>
            <person name="Paule C.R."/>
            <person name="Poulain J."/>
            <person name="Prion F."/>
            <person name="Qin B."/>
            <person name="Qu C."/>
            <person name="Retzel E.F."/>
            <person name="Riddle C."/>
            <person name="Sallet E."/>
            <person name="Samain S."/>
            <person name="Samson N."/>
            <person name="Sanders I."/>
            <person name="Saurat O."/>
            <person name="Scarpelli C."/>
            <person name="Schiex T."/>
            <person name="Segurens B."/>
            <person name="Severin A.J."/>
            <person name="Sherrier D.J."/>
            <person name="Shi R."/>
            <person name="Sims S."/>
            <person name="Singer S.R."/>
            <person name="Sinharoy S."/>
            <person name="Sterck L."/>
            <person name="Viollet A."/>
            <person name="Wang B.B."/>
            <person name="Wang K."/>
            <person name="Wang M."/>
            <person name="Wang X."/>
            <person name="Warfsmann J."/>
            <person name="Weissenbach J."/>
            <person name="White D.D."/>
            <person name="White J.D."/>
            <person name="Wiley G.B."/>
            <person name="Wincker P."/>
            <person name="Xing Y."/>
            <person name="Yang L."/>
            <person name="Yao Z."/>
            <person name="Ying F."/>
            <person name="Zhai J."/>
            <person name="Zhou L."/>
            <person name="Zuber A."/>
            <person name="Denarie J."/>
            <person name="Dixon R.A."/>
            <person name="May G.D."/>
            <person name="Schwartz D.C."/>
            <person name="Rogers J."/>
            <person name="Quetier F."/>
            <person name="Town C.D."/>
            <person name="Roe B.A."/>
        </authorList>
    </citation>
    <scope>NUCLEOTIDE SEQUENCE [LARGE SCALE GENOMIC DNA]</scope>
    <source>
        <strain evidence="9">A17</strain>
        <strain evidence="10 11">cv. Jemalong A17</strain>
    </source>
</reference>
<dbReference type="SMART" id="SM00255">
    <property type="entry name" value="TIR"/>
    <property type="match status" value="1"/>
</dbReference>
<keyword evidence="11" id="KW-1185">Reference proteome</keyword>
<dbReference type="SUPFAM" id="SSF52200">
    <property type="entry name" value="Toll/Interleukin receptor TIR domain"/>
    <property type="match status" value="1"/>
</dbReference>
<dbReference type="GO" id="GO:0043531">
    <property type="term" value="F:ADP binding"/>
    <property type="evidence" value="ECO:0007669"/>
    <property type="project" value="InterPro"/>
</dbReference>
<dbReference type="PANTHER" id="PTHR21392">
    <property type="entry name" value="TRNA-URIDINE AMINOCARBOXYPROPYLTRANSFERASE 2"/>
    <property type="match status" value="1"/>
</dbReference>
<dbReference type="AlphaFoldDB" id="G7K8G0"/>
<dbReference type="PaxDb" id="3880-AET00461"/>
<evidence type="ECO:0000256" key="6">
    <source>
        <dbReference type="ARBA" id="ARBA00048718"/>
    </source>
</evidence>
<reference evidence="10" key="3">
    <citation type="submission" date="2015-04" db="UniProtKB">
        <authorList>
            <consortium name="EnsemblPlants"/>
        </authorList>
    </citation>
    <scope>IDENTIFICATION</scope>
    <source>
        <strain evidence="10">cv. Jemalong A17</strain>
    </source>
</reference>
<evidence type="ECO:0000256" key="5">
    <source>
        <dbReference type="ARBA" id="ARBA00034489"/>
    </source>
</evidence>
<gene>
    <name evidence="9" type="ordered locus">MTR_5g092280</name>
</gene>
<sequence>MAFSLTTQTQIITLRFNPFHRHKLHTTLASMSQAKSKRPICPSCSKPTRTCLCSRILTPPIPNSVNVTILQHSLECNHPLNSTRIAKMGLNNLTIATVSDVNFESRFFIQLFDPNSNSAEKGSFFREFEETHDLFYAKDSNFIDIDTDSASLKNDVIHNYTVENVNDEVKKIPFRRSCDDLTGGNGRPAITFTIGKYGAITSLSHIWMKQCESNELLTFDKILSCPEACEALSKGFLVKKFQRKQLNREEVEEYEEFELEVSSGSVLLFPSDNAVSVGELDVVGFEVKNLIVLDGTWAKAKRIYSENPWLNILPHLKLEVNEMSLYGEVRNQPKAGYLSTIESIVFALKAVGENHKGLDNLLDTFESMVGDQRRCKDERLSKLLPSCGTSVDGVQTPNCLAAYRYSTQCKSNPSQILWSKKLNKLTCLFRFGNIVKHVEREKKKLISNRYLVREKAEATAKTEKINNTIFEWLKEMEKLIELQENLKTRAEPEIPNYDCSLAGVFSADHRMRYWMYHEMLGKIKTLNAKCEFEPFSTTIPALKHFFSLNCVSFEPIKEASDRLLAALHDNNCFMIGLYGKRGFGKTNLVKAARDEDWTLLEKHSGSGIEDESSSDISNVAQDAAFECEGLPGTIIEVGSSLKGNPVEEWKESSDNLRRSMARWQIFISFRGEDTRYSFTGFLYDALCREGFKTFMDYGGFIKLAKILQCKKSKNQLVWPIFYKVKPSDIRHMRNSYGKYMTEHKQKFGSDSERLQKWKSAFFEVSGLSGKAYKIGYEYEFIRKIVEDAVNIKHRLCIRSTDRN</sequence>
<dbReference type="STRING" id="3880.G7K8G0"/>
<reference evidence="9 11" key="2">
    <citation type="journal article" date="2014" name="BMC Genomics">
        <title>An improved genome release (version Mt4.0) for the model legume Medicago truncatula.</title>
        <authorList>
            <person name="Tang H."/>
            <person name="Krishnakumar V."/>
            <person name="Bidwell S."/>
            <person name="Rosen B."/>
            <person name="Chan A."/>
            <person name="Zhou S."/>
            <person name="Gentzbittel L."/>
            <person name="Childs K.L."/>
            <person name="Yandell M."/>
            <person name="Gundlach H."/>
            <person name="Mayer K.F."/>
            <person name="Schwartz D.C."/>
            <person name="Town C.D."/>
        </authorList>
    </citation>
    <scope>GENOME REANNOTATION</scope>
    <source>
        <strain evidence="10 11">cv. Jemalong A17</strain>
    </source>
</reference>
<evidence type="ECO:0000313" key="10">
    <source>
        <dbReference type="EnsemblPlants" id="AET00461"/>
    </source>
</evidence>
<evidence type="ECO:0000259" key="7">
    <source>
        <dbReference type="SMART" id="SM00255"/>
    </source>
</evidence>
<dbReference type="EMBL" id="CM001221">
    <property type="protein sequence ID" value="AET00461.1"/>
    <property type="molecule type" value="Genomic_DNA"/>
</dbReference>
<accession>G7K8G0</accession>
<dbReference type="InterPro" id="IPR000157">
    <property type="entry name" value="TIR_dom"/>
</dbReference>
<keyword evidence="3" id="KW-0949">S-adenosyl-L-methionine</keyword>
<dbReference type="Pfam" id="PF03942">
    <property type="entry name" value="DTW"/>
    <property type="match status" value="1"/>
</dbReference>
<dbReference type="Gene3D" id="3.40.50.10140">
    <property type="entry name" value="Toll/interleukin-1 receptor homology (TIR) domain"/>
    <property type="match status" value="2"/>
</dbReference>
<dbReference type="Proteomes" id="UP000002051">
    <property type="component" value="Chromosome 5"/>
</dbReference>
<dbReference type="SMART" id="SM01144">
    <property type="entry name" value="DTW"/>
    <property type="match status" value="1"/>
</dbReference>
<dbReference type="eggNOG" id="KOG4382">
    <property type="taxonomic scope" value="Eukaryota"/>
</dbReference>
<dbReference type="HOGENOM" id="CLU_350715_0_0_1"/>
<dbReference type="GO" id="GO:0007165">
    <property type="term" value="P:signal transduction"/>
    <property type="evidence" value="ECO:0007669"/>
    <property type="project" value="InterPro"/>
</dbReference>
<comment type="catalytic activity">
    <reaction evidence="6">
        <text>a uridine in tRNA + S-adenosyl-L-methionine = a 3-[(3S)-3-amino-3-carboxypropyl]uridine in tRNA + S-methyl-5'-thioadenosine + H(+)</text>
        <dbReference type="Rhea" id="RHEA:62432"/>
        <dbReference type="Rhea" id="RHEA-COMP:13339"/>
        <dbReference type="Rhea" id="RHEA-COMP:16092"/>
        <dbReference type="ChEBI" id="CHEBI:15378"/>
        <dbReference type="ChEBI" id="CHEBI:17509"/>
        <dbReference type="ChEBI" id="CHEBI:59789"/>
        <dbReference type="ChEBI" id="CHEBI:65315"/>
        <dbReference type="ChEBI" id="CHEBI:82930"/>
        <dbReference type="EC" id="2.5.1.25"/>
    </reaction>
</comment>
<proteinExistence type="inferred from homology"/>
<evidence type="ECO:0000259" key="8">
    <source>
        <dbReference type="SMART" id="SM01144"/>
    </source>
</evidence>
<dbReference type="Pfam" id="PF01582">
    <property type="entry name" value="TIR"/>
    <property type="match status" value="1"/>
</dbReference>
<dbReference type="Gene3D" id="1.10.8.430">
    <property type="entry name" value="Helical domain of apoptotic protease-activating factors"/>
    <property type="match status" value="1"/>
</dbReference>
<dbReference type="InterPro" id="IPR035897">
    <property type="entry name" value="Toll_tir_struct_dom_sf"/>
</dbReference>
<evidence type="ECO:0000313" key="11">
    <source>
        <dbReference type="Proteomes" id="UP000002051"/>
    </source>
</evidence>
<evidence type="ECO:0000256" key="4">
    <source>
        <dbReference type="ARBA" id="ARBA00022694"/>
    </source>
</evidence>
<feature type="domain" description="TIR" evidence="7">
    <location>
        <begin position="662"/>
        <end position="767"/>
    </location>
</feature>
<dbReference type="GO" id="GO:0008033">
    <property type="term" value="P:tRNA processing"/>
    <property type="evidence" value="ECO:0007669"/>
    <property type="project" value="UniProtKB-KW"/>
</dbReference>
<protein>
    <recommendedName>
        <fullName evidence="1">tRNA-uridine aminocarboxypropyltransferase</fullName>
        <ecNumber evidence="1">2.5.1.25</ecNumber>
    </recommendedName>
</protein>
<evidence type="ECO:0000256" key="2">
    <source>
        <dbReference type="ARBA" id="ARBA00022679"/>
    </source>
</evidence>
<dbReference type="EC" id="2.5.1.25" evidence="1"/>
<dbReference type="GO" id="GO:0016432">
    <property type="term" value="F:tRNA-uridine aminocarboxypropyltransferase activity"/>
    <property type="evidence" value="ECO:0007669"/>
    <property type="project" value="UniProtKB-EC"/>
</dbReference>
<dbReference type="InterPro" id="IPR042197">
    <property type="entry name" value="Apaf_helical"/>
</dbReference>
<organism evidence="9 11">
    <name type="scientific">Medicago truncatula</name>
    <name type="common">Barrel medic</name>
    <name type="synonym">Medicago tribuloides</name>
    <dbReference type="NCBI Taxonomy" id="3880"/>
    <lineage>
        <taxon>Eukaryota</taxon>
        <taxon>Viridiplantae</taxon>
        <taxon>Streptophyta</taxon>
        <taxon>Embryophyta</taxon>
        <taxon>Tracheophyta</taxon>
        <taxon>Spermatophyta</taxon>
        <taxon>Magnoliopsida</taxon>
        <taxon>eudicotyledons</taxon>
        <taxon>Gunneridae</taxon>
        <taxon>Pentapetalae</taxon>
        <taxon>rosids</taxon>
        <taxon>fabids</taxon>
        <taxon>Fabales</taxon>
        <taxon>Fabaceae</taxon>
        <taxon>Papilionoideae</taxon>
        <taxon>50 kb inversion clade</taxon>
        <taxon>NPAAA clade</taxon>
        <taxon>Hologalegina</taxon>
        <taxon>IRL clade</taxon>
        <taxon>Trifolieae</taxon>
        <taxon>Medicago</taxon>
    </lineage>
</organism>
<evidence type="ECO:0000313" key="9">
    <source>
        <dbReference type="EMBL" id="AET00461.1"/>
    </source>
</evidence>
<feature type="domain" description="DTW" evidence="8">
    <location>
        <begin position="37"/>
        <end position="377"/>
    </location>
</feature>
<dbReference type="EnsemblPlants" id="AET00461">
    <property type="protein sequence ID" value="AET00461"/>
    <property type="gene ID" value="MTR_5g092280"/>
</dbReference>
<dbReference type="InterPro" id="IPR005636">
    <property type="entry name" value="DTW"/>
</dbReference>
<keyword evidence="4" id="KW-0819">tRNA processing</keyword>